<evidence type="ECO:0000313" key="1">
    <source>
        <dbReference type="EMBL" id="ODN70551.1"/>
    </source>
</evidence>
<reference evidence="1 2" key="1">
    <citation type="submission" date="2016-07" db="EMBL/GenBank/DDBJ databases">
        <title>Draft Genome Sequence of Methylobrevis pamukkalensis PK2.</title>
        <authorList>
            <person name="Vasilenko O.V."/>
            <person name="Doronina N.V."/>
            <person name="Shmareva M.N."/>
            <person name="Tarlachkov S.V."/>
            <person name="Mustakhimov I."/>
            <person name="Trotsenko Y.A."/>
        </authorList>
    </citation>
    <scope>NUCLEOTIDE SEQUENCE [LARGE SCALE GENOMIC DNA]</scope>
    <source>
        <strain evidence="1 2">PK2</strain>
    </source>
</reference>
<protein>
    <submittedName>
        <fullName evidence="1">Short chain dehydrogenase</fullName>
    </submittedName>
</protein>
<evidence type="ECO:0000313" key="2">
    <source>
        <dbReference type="Proteomes" id="UP000094622"/>
    </source>
</evidence>
<organism evidence="1 2">
    <name type="scientific">Methylobrevis pamukkalensis</name>
    <dbReference type="NCBI Taxonomy" id="1439726"/>
    <lineage>
        <taxon>Bacteria</taxon>
        <taxon>Pseudomonadati</taxon>
        <taxon>Pseudomonadota</taxon>
        <taxon>Alphaproteobacteria</taxon>
        <taxon>Hyphomicrobiales</taxon>
        <taxon>Pleomorphomonadaceae</taxon>
        <taxon>Methylobrevis</taxon>
    </lineage>
</organism>
<name>A0A1E3H4W4_9HYPH</name>
<accession>A0A1E3H4W4</accession>
<dbReference type="PATRIC" id="fig|1439726.3.peg.2275"/>
<comment type="caution">
    <text evidence="1">The sequence shown here is derived from an EMBL/GenBank/DDBJ whole genome shotgun (WGS) entry which is preliminary data.</text>
</comment>
<keyword evidence="2" id="KW-1185">Reference proteome</keyword>
<dbReference type="EMBL" id="MCRJ01000047">
    <property type="protein sequence ID" value="ODN70551.1"/>
    <property type="molecule type" value="Genomic_DNA"/>
</dbReference>
<sequence>MLDTSAASRLQNLWNDEVAAGMSESGRLLYRSNLLGSDKRITNFGGGNTSAR</sequence>
<gene>
    <name evidence="1" type="ORF">A6302_02153</name>
</gene>
<dbReference type="AlphaFoldDB" id="A0A1E3H4W4"/>
<proteinExistence type="predicted"/>
<dbReference type="Proteomes" id="UP000094622">
    <property type="component" value="Unassembled WGS sequence"/>
</dbReference>